<evidence type="ECO:0000313" key="7">
    <source>
        <dbReference type="Proteomes" id="UP000192335"/>
    </source>
</evidence>
<comment type="caution">
    <text evidence="5">The sequence shown here is derived from an EMBL/GenBank/DDBJ whole genome shotgun (WGS) entry which is preliminary data.</text>
</comment>
<evidence type="ECO:0000256" key="2">
    <source>
        <dbReference type="SAM" id="MobiDB-lite"/>
    </source>
</evidence>
<dbReference type="InterPro" id="IPR043641">
    <property type="entry name" value="PPE-PPW_C"/>
</dbReference>
<keyword evidence="8" id="KW-1185">Reference proteome</keyword>
<evidence type="ECO:0000313" key="5">
    <source>
        <dbReference type="EMBL" id="ORC07965.1"/>
    </source>
</evidence>
<dbReference type="EMBL" id="MWQA01000001">
    <property type="protein sequence ID" value="ORC07965.1"/>
    <property type="molecule type" value="Genomic_DNA"/>
</dbReference>
<evidence type="ECO:0000313" key="6">
    <source>
        <dbReference type="EMBL" id="VAZ87092.1"/>
    </source>
</evidence>
<evidence type="ECO:0000256" key="1">
    <source>
        <dbReference type="ARBA" id="ARBA00010652"/>
    </source>
</evidence>
<dbReference type="AlphaFoldDB" id="A0A8E2LQP8"/>
<dbReference type="GO" id="GO:0052572">
    <property type="term" value="P:response to host immune response"/>
    <property type="evidence" value="ECO:0007669"/>
    <property type="project" value="TreeGrafter"/>
</dbReference>
<evidence type="ECO:0000259" key="4">
    <source>
        <dbReference type="Pfam" id="PF18878"/>
    </source>
</evidence>
<reference evidence="6 8" key="2">
    <citation type="submission" date="2018-09" db="EMBL/GenBank/DDBJ databases">
        <authorList>
            <person name="Tagini F."/>
        </authorList>
    </citation>
    <scope>NUCLEOTIDE SEQUENCE [LARGE SCALE GENOMIC DNA]</scope>
    <source>
        <strain evidence="6 8">MK4</strain>
    </source>
</reference>
<dbReference type="InterPro" id="IPR000030">
    <property type="entry name" value="PPE_dom"/>
</dbReference>
<name>A0A8E2LQP8_9MYCO</name>
<evidence type="ECO:0000313" key="8">
    <source>
        <dbReference type="Proteomes" id="UP000271464"/>
    </source>
</evidence>
<dbReference type="Gene3D" id="1.20.1260.20">
    <property type="entry name" value="PPE superfamily"/>
    <property type="match status" value="1"/>
</dbReference>
<dbReference type="EMBL" id="UPHM01000006">
    <property type="protein sequence ID" value="VAZ87092.1"/>
    <property type="molecule type" value="Genomic_DNA"/>
</dbReference>
<feature type="compositionally biased region" description="Low complexity" evidence="2">
    <location>
        <begin position="413"/>
        <end position="425"/>
    </location>
</feature>
<evidence type="ECO:0000259" key="3">
    <source>
        <dbReference type="Pfam" id="PF00823"/>
    </source>
</evidence>
<reference evidence="5 7" key="1">
    <citation type="submission" date="2017-02" db="EMBL/GenBank/DDBJ databases">
        <title>Mycobacterium kansasii genomes.</title>
        <authorList>
            <person name="Borowka P."/>
            <person name="Strapagiel D."/>
            <person name="Marciniak B."/>
            <person name="Lach J."/>
            <person name="Bakula Z."/>
            <person name="Van Ingen J."/>
            <person name="Safianowska A."/>
            <person name="Brzostek A."/>
            <person name="Dziadek J."/>
            <person name="Jagielski T."/>
        </authorList>
    </citation>
    <scope>NUCLEOTIDE SEQUENCE [LARGE SCALE GENOMIC DNA]</scope>
    <source>
        <strain evidence="5 7">12MK</strain>
    </source>
</reference>
<comment type="similarity">
    <text evidence="1">Belongs to the mycobacterial PPE family.</text>
</comment>
<organism evidence="5 7">
    <name type="scientific">Mycobacterium persicum</name>
    <dbReference type="NCBI Taxonomy" id="1487726"/>
    <lineage>
        <taxon>Bacteria</taxon>
        <taxon>Bacillati</taxon>
        <taxon>Actinomycetota</taxon>
        <taxon>Actinomycetes</taxon>
        <taxon>Mycobacteriales</taxon>
        <taxon>Mycobacteriaceae</taxon>
        <taxon>Mycobacterium</taxon>
    </lineage>
</organism>
<protein>
    <submittedName>
        <fullName evidence="6">PPE family protein PPE3</fullName>
    </submittedName>
</protein>
<dbReference type="Proteomes" id="UP000271464">
    <property type="component" value="Unassembled WGS sequence"/>
</dbReference>
<dbReference type="InterPro" id="IPR038332">
    <property type="entry name" value="PPE_sf"/>
</dbReference>
<dbReference type="FunFam" id="1.20.1260.20:FF:000001">
    <property type="entry name" value="PPE family protein PPE41"/>
    <property type="match status" value="1"/>
</dbReference>
<feature type="compositionally biased region" description="Acidic residues" evidence="2">
    <location>
        <begin position="445"/>
        <end position="454"/>
    </location>
</feature>
<feature type="region of interest" description="Disordered" evidence="2">
    <location>
        <begin position="497"/>
        <end position="520"/>
    </location>
</feature>
<dbReference type="SUPFAM" id="SSF140459">
    <property type="entry name" value="PE/PPE dimer-like"/>
    <property type="match status" value="1"/>
</dbReference>
<dbReference type="GeneID" id="66598969"/>
<feature type="domain" description="PPE-PPW subfamily C-terminal" evidence="4">
    <location>
        <begin position="465"/>
        <end position="512"/>
    </location>
</feature>
<dbReference type="Pfam" id="PF18878">
    <property type="entry name" value="PPE-PPW"/>
    <property type="match status" value="1"/>
</dbReference>
<proteinExistence type="inferred from homology"/>
<dbReference type="Proteomes" id="UP000192335">
    <property type="component" value="Unassembled WGS sequence"/>
</dbReference>
<dbReference type="OrthoDB" id="4753487at2"/>
<dbReference type="PANTHER" id="PTHR46766">
    <property type="entry name" value="GLUTAMINE-RICH PROTEIN 2"/>
    <property type="match status" value="1"/>
</dbReference>
<feature type="region of interest" description="Disordered" evidence="2">
    <location>
        <begin position="405"/>
        <end position="468"/>
    </location>
</feature>
<gene>
    <name evidence="6" type="primary">PPE3_2</name>
    <name evidence="5" type="ORF">B4U45_16515</name>
    <name evidence="6" type="ORF">LAUMK4_00240</name>
</gene>
<dbReference type="RefSeq" id="WP_075545061.1">
    <property type="nucleotide sequence ID" value="NZ_LWCM01000002.1"/>
</dbReference>
<dbReference type="Pfam" id="PF00823">
    <property type="entry name" value="PPE"/>
    <property type="match status" value="1"/>
</dbReference>
<feature type="domain" description="PPE" evidence="3">
    <location>
        <begin position="5"/>
        <end position="167"/>
    </location>
</feature>
<dbReference type="PANTHER" id="PTHR46766:SF1">
    <property type="entry name" value="GLUTAMINE-RICH PROTEIN 2"/>
    <property type="match status" value="1"/>
</dbReference>
<feature type="compositionally biased region" description="Basic residues" evidence="2">
    <location>
        <begin position="428"/>
        <end position="438"/>
    </location>
</feature>
<sequence length="520" mass="53042">MWPVWMASPPEVHSALLSSGPGPGSLLSAAAAWSALSAEYGAAADELTVVLGAVQGGAWEGPSAERYVAAHVPYLMWLMQAGTVSAAAAARHETVAVAYTTALATMPTLAELAANHAIHGVLVATNFFGINTVPIALNEADYVRMWIQAATTMATYEAVAGAAVASTPQTTTAPQIVTAEADGGHDHEHGGEATPIDNVVADVLRIITGGRVIWDPAEGTVNGIHYDEYTNAAQPMWWLVRALEFSQDFQTFAKELFTNPAAAMQFLVELMLFDWPTHIAQIIQALGQSPQLLAVAISGAISNLGAVTGFAGLSGLAGIQPAGIPVAAPSVAAAPTMVPVAAMTPTVTASAAAPAPAPASMTSTAGPGPAPPPAPAAPAFGYPFLVGGGPGIGFGDEMSASAAASAKKKAPEPDSAAAAAAAAAREQARRRRRRRTALRGHGEEFMDVEVDPDWDVPQNEEPAATASDQGAASLGFAGTVHKDTAGAVAGLATLAGDQFDGAPREPMLPGTWEPDGPARH</sequence>
<accession>A0A8E2LQP8</accession>